<organism evidence="1">
    <name type="scientific">marine sediment metagenome</name>
    <dbReference type="NCBI Taxonomy" id="412755"/>
    <lineage>
        <taxon>unclassified sequences</taxon>
        <taxon>metagenomes</taxon>
        <taxon>ecological metagenomes</taxon>
    </lineage>
</organism>
<proteinExistence type="predicted"/>
<protein>
    <submittedName>
        <fullName evidence="1">Uncharacterized protein</fullName>
    </submittedName>
</protein>
<dbReference type="EMBL" id="BARU01049353">
    <property type="protein sequence ID" value="GAH92599.1"/>
    <property type="molecule type" value="Genomic_DNA"/>
</dbReference>
<accession>X1KR18</accession>
<gene>
    <name evidence="1" type="ORF">S03H2_72720</name>
</gene>
<dbReference type="AlphaFoldDB" id="X1KR18"/>
<feature type="non-terminal residue" evidence="1">
    <location>
        <position position="35"/>
    </location>
</feature>
<sequence>MDPSINKIVIVRNNIGLEIGFSLYESKFQVSKYYN</sequence>
<evidence type="ECO:0000313" key="1">
    <source>
        <dbReference type="EMBL" id="GAH92599.1"/>
    </source>
</evidence>
<comment type="caution">
    <text evidence="1">The sequence shown here is derived from an EMBL/GenBank/DDBJ whole genome shotgun (WGS) entry which is preliminary data.</text>
</comment>
<name>X1KR18_9ZZZZ</name>
<reference evidence="1" key="1">
    <citation type="journal article" date="2014" name="Front. Microbiol.">
        <title>High frequency of phylogenetically diverse reductive dehalogenase-homologous genes in deep subseafloor sedimentary metagenomes.</title>
        <authorList>
            <person name="Kawai M."/>
            <person name="Futagami T."/>
            <person name="Toyoda A."/>
            <person name="Takaki Y."/>
            <person name="Nishi S."/>
            <person name="Hori S."/>
            <person name="Arai W."/>
            <person name="Tsubouchi T."/>
            <person name="Morono Y."/>
            <person name="Uchiyama I."/>
            <person name="Ito T."/>
            <person name="Fujiyama A."/>
            <person name="Inagaki F."/>
            <person name="Takami H."/>
        </authorList>
    </citation>
    <scope>NUCLEOTIDE SEQUENCE</scope>
    <source>
        <strain evidence="1">Expedition CK06-06</strain>
    </source>
</reference>